<keyword evidence="3" id="KW-1185">Reference proteome</keyword>
<organism evidence="2 3">
    <name type="scientific">Cercospora kikuchii</name>
    <dbReference type="NCBI Taxonomy" id="84275"/>
    <lineage>
        <taxon>Eukaryota</taxon>
        <taxon>Fungi</taxon>
        <taxon>Dikarya</taxon>
        <taxon>Ascomycota</taxon>
        <taxon>Pezizomycotina</taxon>
        <taxon>Dothideomycetes</taxon>
        <taxon>Dothideomycetidae</taxon>
        <taxon>Mycosphaerellales</taxon>
        <taxon>Mycosphaerellaceae</taxon>
        <taxon>Cercospora</taxon>
    </lineage>
</organism>
<proteinExistence type="predicted"/>
<dbReference type="AlphaFoldDB" id="A0A9P3FDL6"/>
<evidence type="ECO:0000313" key="3">
    <source>
        <dbReference type="Proteomes" id="UP000825890"/>
    </source>
</evidence>
<name>A0A9P3FDL6_9PEZI</name>
<feature type="coiled-coil region" evidence="1">
    <location>
        <begin position="12"/>
        <end position="39"/>
    </location>
</feature>
<keyword evidence="1" id="KW-0175">Coiled coil</keyword>
<dbReference type="RefSeq" id="XP_044657915.1">
    <property type="nucleotide sequence ID" value="XM_044801980.1"/>
</dbReference>
<comment type="caution">
    <text evidence="2">The sequence shown here is derived from an EMBL/GenBank/DDBJ whole genome shotgun (WGS) entry which is preliminary data.</text>
</comment>
<reference evidence="2 3" key="1">
    <citation type="submission" date="2021-01" db="EMBL/GenBank/DDBJ databases">
        <title>Cercospora kikuchii MAFF 305040 whole genome shotgun sequence.</title>
        <authorList>
            <person name="Kashiwa T."/>
            <person name="Suzuki T."/>
        </authorList>
    </citation>
    <scope>NUCLEOTIDE SEQUENCE [LARGE SCALE GENOMIC DNA]</scope>
    <source>
        <strain evidence="2 3">MAFF 305040</strain>
    </source>
</reference>
<gene>
    <name evidence="2" type="ORF">CKM354_000665600</name>
</gene>
<dbReference type="EMBL" id="BOLY01000004">
    <property type="protein sequence ID" value="GIZ43428.1"/>
    <property type="molecule type" value="Genomic_DNA"/>
</dbReference>
<sequence length="94" mass="10935">MSEQAMPERVQRSELLSAFNELDREMAEALAENREEDARSAARLLLDFEHLPLRIYGRACLVLACVHKVDRLDMAQEDQIERDEIEIKPSHDWA</sequence>
<dbReference type="GeneID" id="68292231"/>
<protein>
    <submittedName>
        <fullName evidence="2">Uncharacterized protein</fullName>
    </submittedName>
</protein>
<evidence type="ECO:0000256" key="1">
    <source>
        <dbReference type="SAM" id="Coils"/>
    </source>
</evidence>
<accession>A0A9P3FDL6</accession>
<evidence type="ECO:0000313" key="2">
    <source>
        <dbReference type="EMBL" id="GIZ43428.1"/>
    </source>
</evidence>
<dbReference type="Proteomes" id="UP000825890">
    <property type="component" value="Unassembled WGS sequence"/>
</dbReference>